<dbReference type="OrthoDB" id="79255at2759"/>
<evidence type="ECO:0000313" key="2">
    <source>
        <dbReference type="Proteomes" id="UP000243579"/>
    </source>
</evidence>
<evidence type="ECO:0000313" key="1">
    <source>
        <dbReference type="EMBL" id="OQR91374.1"/>
    </source>
</evidence>
<gene>
    <name evidence="1" type="ORF">ACHHYP_20190</name>
</gene>
<name>A0A1V9YZY6_ACHHY</name>
<sequence length="282" mass="31727">MYVNHGVCVSKTFVILSGAFDAVLWLLENGITDLSSGPSNALFAAAIHRSEAHCRIVQLLLEQPFAHVNDYVGRLTGDGLTPTLLHYVSYMASPVAAVVLNTLLDDFHADIDVVDLMHKWQMPLPPLHPLPPSMPDAAVSAIDFVPATRVDSTHVQCENAPLEDDNSTLDSSSAPPRIATVDSSSYHSRDCWCRNGTYFYESLHRLRDAVLRWHDVHILLAHRCPVFTVADAWRRLQASNVAKLSDHDHIRLKLFVLHWKQAKVMFAFYRWKSRPKEGKTNK</sequence>
<dbReference type="AlphaFoldDB" id="A0A1V9YZY6"/>
<protein>
    <submittedName>
        <fullName evidence="1">Uncharacterized protein</fullName>
    </submittedName>
</protein>
<keyword evidence="2" id="KW-1185">Reference proteome</keyword>
<dbReference type="EMBL" id="JNBR01000538">
    <property type="protein sequence ID" value="OQR91374.1"/>
    <property type="molecule type" value="Genomic_DNA"/>
</dbReference>
<reference evidence="1 2" key="1">
    <citation type="journal article" date="2014" name="Genome Biol. Evol.">
        <title>The secreted proteins of Achlya hypogyna and Thraustotheca clavata identify the ancestral oomycete secretome and reveal gene acquisitions by horizontal gene transfer.</title>
        <authorList>
            <person name="Misner I."/>
            <person name="Blouin N."/>
            <person name="Leonard G."/>
            <person name="Richards T.A."/>
            <person name="Lane C.E."/>
        </authorList>
    </citation>
    <scope>NUCLEOTIDE SEQUENCE [LARGE SCALE GENOMIC DNA]</scope>
    <source>
        <strain evidence="1 2">ATCC 48635</strain>
    </source>
</reference>
<proteinExistence type="predicted"/>
<organism evidence="1 2">
    <name type="scientific">Achlya hypogyna</name>
    <name type="common">Oomycete</name>
    <name type="synonym">Protoachlya hypogyna</name>
    <dbReference type="NCBI Taxonomy" id="1202772"/>
    <lineage>
        <taxon>Eukaryota</taxon>
        <taxon>Sar</taxon>
        <taxon>Stramenopiles</taxon>
        <taxon>Oomycota</taxon>
        <taxon>Saprolegniomycetes</taxon>
        <taxon>Saprolegniales</taxon>
        <taxon>Achlyaceae</taxon>
        <taxon>Achlya</taxon>
    </lineage>
</organism>
<dbReference type="Proteomes" id="UP000243579">
    <property type="component" value="Unassembled WGS sequence"/>
</dbReference>
<comment type="caution">
    <text evidence="1">The sequence shown here is derived from an EMBL/GenBank/DDBJ whole genome shotgun (WGS) entry which is preliminary data.</text>
</comment>
<accession>A0A1V9YZY6</accession>